<dbReference type="Proteomes" id="UP000008177">
    <property type="component" value="Unplaced contigs"/>
</dbReference>
<dbReference type="EMBL" id="FQ790277">
    <property type="protein sequence ID" value="CCD45384.1"/>
    <property type="molecule type" value="Genomic_DNA"/>
</dbReference>
<evidence type="ECO:0000313" key="2">
    <source>
        <dbReference type="Proteomes" id="UP000008177"/>
    </source>
</evidence>
<accession>G2XY47</accession>
<protein>
    <submittedName>
        <fullName evidence="1">Uncharacterized protein</fullName>
    </submittedName>
</protein>
<reference evidence="2" key="1">
    <citation type="journal article" date="2011" name="PLoS Genet.">
        <title>Genomic analysis of the necrotrophic fungal pathogens Sclerotinia sclerotiorum and Botrytis cinerea.</title>
        <authorList>
            <person name="Amselem J."/>
            <person name="Cuomo C.A."/>
            <person name="van Kan J.A."/>
            <person name="Viaud M."/>
            <person name="Benito E.P."/>
            <person name="Couloux A."/>
            <person name="Coutinho P.M."/>
            <person name="de Vries R.P."/>
            <person name="Dyer P.S."/>
            <person name="Fillinger S."/>
            <person name="Fournier E."/>
            <person name="Gout L."/>
            <person name="Hahn M."/>
            <person name="Kohn L."/>
            <person name="Lapalu N."/>
            <person name="Plummer K.M."/>
            <person name="Pradier J.M."/>
            <person name="Quevillon E."/>
            <person name="Sharon A."/>
            <person name="Simon A."/>
            <person name="ten Have A."/>
            <person name="Tudzynski B."/>
            <person name="Tudzynski P."/>
            <person name="Wincker P."/>
            <person name="Andrew M."/>
            <person name="Anthouard V."/>
            <person name="Beever R.E."/>
            <person name="Beffa R."/>
            <person name="Benoit I."/>
            <person name="Bouzid O."/>
            <person name="Brault B."/>
            <person name="Chen Z."/>
            <person name="Choquer M."/>
            <person name="Collemare J."/>
            <person name="Cotton P."/>
            <person name="Danchin E.G."/>
            <person name="Da Silva C."/>
            <person name="Gautier A."/>
            <person name="Giraud C."/>
            <person name="Giraud T."/>
            <person name="Gonzalez C."/>
            <person name="Grossetete S."/>
            <person name="Guldener U."/>
            <person name="Henrissat B."/>
            <person name="Howlett B.J."/>
            <person name="Kodira C."/>
            <person name="Kretschmer M."/>
            <person name="Lappartient A."/>
            <person name="Leroch M."/>
            <person name="Levis C."/>
            <person name="Mauceli E."/>
            <person name="Neuveglise C."/>
            <person name="Oeser B."/>
            <person name="Pearson M."/>
            <person name="Poulain J."/>
            <person name="Poussereau N."/>
            <person name="Quesneville H."/>
            <person name="Rascle C."/>
            <person name="Schumacher J."/>
            <person name="Segurens B."/>
            <person name="Sexton A."/>
            <person name="Silva E."/>
            <person name="Sirven C."/>
            <person name="Soanes D.M."/>
            <person name="Talbot N.J."/>
            <person name="Templeton M."/>
            <person name="Yandava C."/>
            <person name="Yarden O."/>
            <person name="Zeng Q."/>
            <person name="Rollins J.A."/>
            <person name="Lebrun M.H."/>
            <person name="Dickman M."/>
        </authorList>
    </citation>
    <scope>NUCLEOTIDE SEQUENCE [LARGE SCALE GENOMIC DNA]</scope>
    <source>
        <strain evidence="2">T4</strain>
    </source>
</reference>
<name>G2XY47_BOTF4</name>
<dbReference type="HOGENOM" id="CLU_2305637_0_0_1"/>
<gene>
    <name evidence="1" type="ORF">BofuT4_P120900.1</name>
</gene>
<sequence>MPLHDVASEVSQACFFFDSTVMGIAWRIESRIFDLVLGVSYSDSIRVSTNANSPATTLTTRDNRSPAYVSGTCHVDLPLLVYLIRANTNVWFNDIIHTFA</sequence>
<dbReference type="InParanoid" id="G2XY47"/>
<organism evidence="1 2">
    <name type="scientific">Botryotinia fuckeliana (strain T4)</name>
    <name type="common">Noble rot fungus</name>
    <name type="synonym">Botrytis cinerea</name>
    <dbReference type="NCBI Taxonomy" id="999810"/>
    <lineage>
        <taxon>Eukaryota</taxon>
        <taxon>Fungi</taxon>
        <taxon>Dikarya</taxon>
        <taxon>Ascomycota</taxon>
        <taxon>Pezizomycotina</taxon>
        <taxon>Leotiomycetes</taxon>
        <taxon>Helotiales</taxon>
        <taxon>Sclerotiniaceae</taxon>
        <taxon>Botrytis</taxon>
    </lineage>
</organism>
<proteinExistence type="predicted"/>
<dbReference type="AlphaFoldDB" id="G2XY47"/>
<evidence type="ECO:0000313" key="1">
    <source>
        <dbReference type="EMBL" id="CCD45384.1"/>
    </source>
</evidence>